<proteinExistence type="predicted"/>
<evidence type="ECO:0000259" key="1">
    <source>
        <dbReference type="Pfam" id="PF09603"/>
    </source>
</evidence>
<evidence type="ECO:0000313" key="3">
    <source>
        <dbReference type="Proteomes" id="UP000653797"/>
    </source>
</evidence>
<comment type="caution">
    <text evidence="2">The sequence shown here is derived from an EMBL/GenBank/DDBJ whole genome shotgun (WGS) entry which is preliminary data.</text>
</comment>
<dbReference type="InterPro" id="IPR011871">
    <property type="entry name" value="Fib_succ_major"/>
</dbReference>
<name>A0A927B6D1_9BACT</name>
<dbReference type="Pfam" id="PF09603">
    <property type="entry name" value="Fib_succ_major"/>
    <property type="match status" value="1"/>
</dbReference>
<evidence type="ECO:0000313" key="2">
    <source>
        <dbReference type="EMBL" id="MBD2756516.1"/>
    </source>
</evidence>
<dbReference type="AlphaFoldDB" id="A0A927B6D1"/>
<keyword evidence="3" id="KW-1185">Reference proteome</keyword>
<dbReference type="NCBIfam" id="TIGR02145">
    <property type="entry name" value="Fib_succ_major"/>
    <property type="match status" value="1"/>
</dbReference>
<feature type="domain" description="Fibrobacter succinogenes major paralogous" evidence="1">
    <location>
        <begin position="51"/>
        <end position="210"/>
    </location>
</feature>
<protein>
    <recommendedName>
        <fullName evidence="1">Fibrobacter succinogenes major paralogous domain-containing protein</fullName>
    </recommendedName>
</protein>
<dbReference type="EMBL" id="JACXAA010000012">
    <property type="protein sequence ID" value="MBD2756516.1"/>
    <property type="molecule type" value="Genomic_DNA"/>
</dbReference>
<organism evidence="2 3">
    <name type="scientific">Spirosoma validum</name>
    <dbReference type="NCBI Taxonomy" id="2771355"/>
    <lineage>
        <taxon>Bacteria</taxon>
        <taxon>Pseudomonadati</taxon>
        <taxon>Bacteroidota</taxon>
        <taxon>Cytophagia</taxon>
        <taxon>Cytophagales</taxon>
        <taxon>Cytophagaceae</taxon>
        <taxon>Spirosoma</taxon>
    </lineage>
</organism>
<dbReference type="Proteomes" id="UP000653797">
    <property type="component" value="Unassembled WGS sequence"/>
</dbReference>
<accession>A0A927B6D1</accession>
<reference evidence="2" key="1">
    <citation type="submission" date="2020-09" db="EMBL/GenBank/DDBJ databases">
        <authorList>
            <person name="Kim M.K."/>
        </authorList>
    </citation>
    <scope>NUCLEOTIDE SEQUENCE</scope>
    <source>
        <strain evidence="2">BT704</strain>
    </source>
</reference>
<sequence>MIKRHIPTLLATLFFTQEGIAQSIGSFTDSRDGQTYKTISVNNTLTGTTATWMAQNMNYRVEGSYAYYDKENNRKELGLLYTWEAAKKACPSRWHLSTDSEWSLLVSEFGGTDKSGEALKSIKSWNEDGNGTNSSGFDALAGGFRRPDGSYMNQGTLGVFWTSSPTNSVDKAWAWNFHYGGPPSSHKQNLKKAFRFDVDVAGGLSVRCVRD</sequence>
<dbReference type="RefSeq" id="WP_191042129.1">
    <property type="nucleotide sequence ID" value="NZ_JACXAA010000012.1"/>
</dbReference>
<gene>
    <name evidence="2" type="ORF">IC230_26745</name>
</gene>